<proteinExistence type="predicted"/>
<dbReference type="EMBL" id="JUFZ01000035">
    <property type="protein sequence ID" value="KIC09533.1"/>
    <property type="molecule type" value="Genomic_DNA"/>
</dbReference>
<protein>
    <submittedName>
        <fullName evidence="1">Uncharacterized protein</fullName>
    </submittedName>
</protein>
<organism evidence="1 2">
    <name type="scientific">Morococcus cerebrosus</name>
    <dbReference type="NCBI Taxonomy" id="1056807"/>
    <lineage>
        <taxon>Bacteria</taxon>
        <taxon>Pseudomonadati</taxon>
        <taxon>Pseudomonadota</taxon>
        <taxon>Betaproteobacteria</taxon>
        <taxon>Neisseriales</taxon>
        <taxon>Neisseriaceae</taxon>
        <taxon>Morococcus</taxon>
    </lineage>
</organism>
<gene>
    <name evidence="1" type="ORF">MCC93_08720</name>
</gene>
<comment type="caution">
    <text evidence="1">The sequence shown here is derived from an EMBL/GenBank/DDBJ whole genome shotgun (WGS) entry which is preliminary data.</text>
</comment>
<dbReference type="PATRIC" id="fig|1056807.3.peg.841"/>
<accession>A0A0C1EL73</accession>
<evidence type="ECO:0000313" key="2">
    <source>
        <dbReference type="Proteomes" id="UP000031390"/>
    </source>
</evidence>
<dbReference type="AlphaFoldDB" id="A0A0C1EL73"/>
<reference evidence="1 2" key="1">
    <citation type="submission" date="2014-12" db="EMBL/GenBank/DDBJ databases">
        <title>Genome sequence of Morococcus cerebrosus.</title>
        <authorList>
            <person name="Shin S.-K."/>
            <person name="Yi H."/>
        </authorList>
    </citation>
    <scope>NUCLEOTIDE SEQUENCE [LARGE SCALE GENOMIC DNA]</scope>
    <source>
        <strain evidence="1 2">CIP 81.93</strain>
    </source>
</reference>
<name>A0A0C1EL73_9NEIS</name>
<dbReference type="Proteomes" id="UP000031390">
    <property type="component" value="Unassembled WGS sequence"/>
</dbReference>
<sequence length="45" mass="5129">MLGVSPKGRLKTFHFSETVFSDDLVLDNSLFVPILSMLLIFDRTK</sequence>
<evidence type="ECO:0000313" key="1">
    <source>
        <dbReference type="EMBL" id="KIC09533.1"/>
    </source>
</evidence>